<feature type="compositionally biased region" description="Polar residues" evidence="1">
    <location>
        <begin position="71"/>
        <end position="98"/>
    </location>
</feature>
<dbReference type="AlphaFoldDB" id="A0A1B5V8N9"/>
<sequence length="166" mass="17472">MAQSRPSTYKATLDSNSKADLTARLQLDMDYIKSQMNTLTTLIQGLELVEATSPTISGPTNMNSKDPVEATSPTIQPSAITTSKDPIEATSPTIQPSAIATGKEPVEATSPTTNSPAITTSEEPAITTSENPVVATSPTPAPIAADTEYQKLLQLAGIWHMLIFAA</sequence>
<accession>A0A1B5V8N9</accession>
<evidence type="ECO:0000256" key="1">
    <source>
        <dbReference type="SAM" id="MobiDB-lite"/>
    </source>
</evidence>
<protein>
    <submittedName>
        <fullName evidence="2">Uncharacterized protein</fullName>
    </submittedName>
</protein>
<evidence type="ECO:0000313" key="2">
    <source>
        <dbReference type="EMBL" id="GAT31448.1"/>
    </source>
</evidence>
<gene>
    <name evidence="2" type="ORF">UVI_02064400</name>
</gene>
<feature type="compositionally biased region" description="Polar residues" evidence="1">
    <location>
        <begin position="54"/>
        <end position="64"/>
    </location>
</feature>
<feature type="region of interest" description="Disordered" evidence="1">
    <location>
        <begin position="54"/>
        <end position="139"/>
    </location>
</feature>
<dbReference type="EMBL" id="BBTG02000119">
    <property type="protein sequence ID" value="GAT31448.1"/>
    <property type="molecule type" value="Genomic_DNA"/>
</dbReference>
<evidence type="ECO:0000313" key="3">
    <source>
        <dbReference type="Proteomes" id="UP000054053"/>
    </source>
</evidence>
<organism evidence="2 3">
    <name type="scientific">Ustilaginoidea virens</name>
    <name type="common">Rice false smut fungus</name>
    <name type="synonym">Villosiclava virens</name>
    <dbReference type="NCBI Taxonomy" id="1159556"/>
    <lineage>
        <taxon>Eukaryota</taxon>
        <taxon>Fungi</taxon>
        <taxon>Dikarya</taxon>
        <taxon>Ascomycota</taxon>
        <taxon>Pezizomycotina</taxon>
        <taxon>Sordariomycetes</taxon>
        <taxon>Hypocreomycetidae</taxon>
        <taxon>Hypocreales</taxon>
        <taxon>Clavicipitaceae</taxon>
        <taxon>Ustilaginoidea</taxon>
    </lineage>
</organism>
<name>A0A1B5V8N9_USTVR</name>
<comment type="caution">
    <text evidence="2">The sequence shown here is derived from an EMBL/GenBank/DDBJ whole genome shotgun (WGS) entry which is preliminary data.</text>
</comment>
<feature type="compositionally biased region" description="Polar residues" evidence="1">
    <location>
        <begin position="109"/>
        <end position="138"/>
    </location>
</feature>
<reference evidence="3" key="1">
    <citation type="journal article" date="2016" name="Genome Announc.">
        <title>Genome sequence of Ustilaginoidea virens IPU010, a rice pathogenic fungus causing false smut.</title>
        <authorList>
            <person name="Kumagai T."/>
            <person name="Ishii T."/>
            <person name="Terai G."/>
            <person name="Umemura M."/>
            <person name="Machida M."/>
            <person name="Asai K."/>
        </authorList>
    </citation>
    <scope>NUCLEOTIDE SEQUENCE [LARGE SCALE GENOMIC DNA]</scope>
    <source>
        <strain evidence="3">IPU010</strain>
    </source>
</reference>
<proteinExistence type="predicted"/>
<dbReference type="Proteomes" id="UP000054053">
    <property type="component" value="Unassembled WGS sequence"/>
</dbReference>